<feature type="region of interest" description="Disordered" evidence="1">
    <location>
        <begin position="1"/>
        <end position="94"/>
    </location>
</feature>
<feature type="non-terminal residue" evidence="2">
    <location>
        <position position="1"/>
    </location>
</feature>
<evidence type="ECO:0000313" key="3">
    <source>
        <dbReference type="Proteomes" id="UP001058974"/>
    </source>
</evidence>
<organism evidence="2 3">
    <name type="scientific">Pisum sativum</name>
    <name type="common">Garden pea</name>
    <name type="synonym">Lathyrus oleraceus</name>
    <dbReference type="NCBI Taxonomy" id="3888"/>
    <lineage>
        <taxon>Eukaryota</taxon>
        <taxon>Viridiplantae</taxon>
        <taxon>Streptophyta</taxon>
        <taxon>Embryophyta</taxon>
        <taxon>Tracheophyta</taxon>
        <taxon>Spermatophyta</taxon>
        <taxon>Magnoliopsida</taxon>
        <taxon>eudicotyledons</taxon>
        <taxon>Gunneridae</taxon>
        <taxon>Pentapetalae</taxon>
        <taxon>rosids</taxon>
        <taxon>fabids</taxon>
        <taxon>Fabales</taxon>
        <taxon>Fabaceae</taxon>
        <taxon>Papilionoideae</taxon>
        <taxon>50 kb inversion clade</taxon>
        <taxon>NPAAA clade</taxon>
        <taxon>Hologalegina</taxon>
        <taxon>IRL clade</taxon>
        <taxon>Fabeae</taxon>
        <taxon>Lathyrus</taxon>
    </lineage>
</organism>
<comment type="caution">
    <text evidence="2">The sequence shown here is derived from an EMBL/GenBank/DDBJ whole genome shotgun (WGS) entry which is preliminary data.</text>
</comment>
<dbReference type="Proteomes" id="UP001058974">
    <property type="component" value="Chromosome 2"/>
</dbReference>
<dbReference type="AlphaFoldDB" id="A0A9D5BAL9"/>
<name>A0A9D5BAL9_PEA</name>
<proteinExistence type="predicted"/>
<evidence type="ECO:0000256" key="1">
    <source>
        <dbReference type="SAM" id="MobiDB-lite"/>
    </source>
</evidence>
<sequence>EEEQQPVITRENGLRETTFSSSGECSLEGNTERDQIENGNYNEEQPVISRENGLREKETSPSSGECSLDGNSERGQIENGEYDEERIGPLNLPDEELENVMDINKLSDIRRHTSSNNGFPNELPRCDTEASAESLADNSVEKENETNLKLEEQSNENMPLERAGNRLVSALEREDASDEISDLVAVKPEADINESDLEV</sequence>
<keyword evidence="3" id="KW-1185">Reference proteome</keyword>
<evidence type="ECO:0000313" key="2">
    <source>
        <dbReference type="EMBL" id="KAI5435384.1"/>
    </source>
</evidence>
<feature type="compositionally biased region" description="Polar residues" evidence="1">
    <location>
        <begin position="15"/>
        <end position="24"/>
    </location>
</feature>
<dbReference type="Gramene" id="Psat02G0198600-T2">
    <property type="protein sequence ID" value="KAI5435384.1"/>
    <property type="gene ID" value="KIW84_021986"/>
</dbReference>
<dbReference type="EMBL" id="JAMSHJ010000002">
    <property type="protein sequence ID" value="KAI5435384.1"/>
    <property type="molecule type" value="Genomic_DNA"/>
</dbReference>
<protein>
    <submittedName>
        <fullName evidence="2">Uncharacterized protein</fullName>
    </submittedName>
</protein>
<feature type="compositionally biased region" description="Basic and acidic residues" evidence="1">
    <location>
        <begin position="139"/>
        <end position="152"/>
    </location>
</feature>
<feature type="non-terminal residue" evidence="2">
    <location>
        <position position="199"/>
    </location>
</feature>
<reference evidence="2 3" key="1">
    <citation type="journal article" date="2022" name="Nat. Genet.">
        <title>Improved pea reference genome and pan-genome highlight genomic features and evolutionary characteristics.</title>
        <authorList>
            <person name="Yang T."/>
            <person name="Liu R."/>
            <person name="Luo Y."/>
            <person name="Hu S."/>
            <person name="Wang D."/>
            <person name="Wang C."/>
            <person name="Pandey M.K."/>
            <person name="Ge S."/>
            <person name="Xu Q."/>
            <person name="Li N."/>
            <person name="Li G."/>
            <person name="Huang Y."/>
            <person name="Saxena R.K."/>
            <person name="Ji Y."/>
            <person name="Li M."/>
            <person name="Yan X."/>
            <person name="He Y."/>
            <person name="Liu Y."/>
            <person name="Wang X."/>
            <person name="Xiang C."/>
            <person name="Varshney R.K."/>
            <person name="Ding H."/>
            <person name="Gao S."/>
            <person name="Zong X."/>
        </authorList>
    </citation>
    <scope>NUCLEOTIDE SEQUENCE [LARGE SCALE GENOMIC DNA]</scope>
    <source>
        <strain evidence="2 3">cv. Zhongwan 6</strain>
    </source>
</reference>
<feature type="region of interest" description="Disordered" evidence="1">
    <location>
        <begin position="111"/>
        <end position="161"/>
    </location>
</feature>
<feature type="compositionally biased region" description="Polar residues" evidence="1">
    <location>
        <begin position="60"/>
        <end position="70"/>
    </location>
</feature>
<gene>
    <name evidence="2" type="ORF">KIW84_021986</name>
</gene>
<accession>A0A9D5BAL9</accession>